<dbReference type="InterPro" id="IPR050723">
    <property type="entry name" value="CFA/CMAS"/>
</dbReference>
<feature type="active site" evidence="6">
    <location>
        <position position="386"/>
    </location>
</feature>
<keyword evidence="5" id="KW-0443">Lipid metabolism</keyword>
<dbReference type="Gene3D" id="3.40.50.150">
    <property type="entry name" value="Vaccinia Virus protein VP39"/>
    <property type="match status" value="1"/>
</dbReference>
<dbReference type="InterPro" id="IPR029063">
    <property type="entry name" value="SAM-dependent_MTases_sf"/>
</dbReference>
<dbReference type="AlphaFoldDB" id="A0A8J7K1K1"/>
<dbReference type="GO" id="GO:0008610">
    <property type="term" value="P:lipid biosynthetic process"/>
    <property type="evidence" value="ECO:0007669"/>
    <property type="project" value="InterPro"/>
</dbReference>
<evidence type="ECO:0000313" key="7">
    <source>
        <dbReference type="EMBL" id="MBE9609326.1"/>
    </source>
</evidence>
<dbReference type="PIRSF" id="PIRSF003085">
    <property type="entry name" value="CMAS"/>
    <property type="match status" value="1"/>
</dbReference>
<gene>
    <name evidence="7" type="ORF">INR99_08185</name>
</gene>
<dbReference type="InterPro" id="IPR003333">
    <property type="entry name" value="CMAS"/>
</dbReference>
<dbReference type="GO" id="GO:0032259">
    <property type="term" value="P:methylation"/>
    <property type="evidence" value="ECO:0007669"/>
    <property type="project" value="UniProtKB-KW"/>
</dbReference>
<dbReference type="PANTHER" id="PTHR43667">
    <property type="entry name" value="CYCLOPROPANE-FATTY-ACYL-PHOSPHOLIPID SYNTHASE"/>
    <property type="match status" value="1"/>
</dbReference>
<accession>A0A8J7K1K1</accession>
<evidence type="ECO:0000256" key="3">
    <source>
        <dbReference type="ARBA" id="ARBA00022679"/>
    </source>
</evidence>
<comment type="similarity">
    <text evidence="1">Belongs to the CFA/CMAS family.</text>
</comment>
<reference evidence="7 8" key="1">
    <citation type="submission" date="2020-10" db="EMBL/GenBank/DDBJ databases">
        <title>The genome sequence of Chitinilyticum litopenaei 4Y14.</title>
        <authorList>
            <person name="Liu Y."/>
        </authorList>
    </citation>
    <scope>NUCLEOTIDE SEQUENCE [LARGE SCALE GENOMIC DNA]</scope>
    <source>
        <strain evidence="7 8">4Y14</strain>
    </source>
</reference>
<keyword evidence="2 7" id="KW-0489">Methyltransferase</keyword>
<dbReference type="Pfam" id="PF02353">
    <property type="entry name" value="CMAS"/>
    <property type="match status" value="1"/>
</dbReference>
<keyword evidence="4" id="KW-0949">S-adenosyl-L-methionine</keyword>
<dbReference type="SUPFAM" id="SSF53335">
    <property type="entry name" value="S-adenosyl-L-methionine-dependent methyltransferases"/>
    <property type="match status" value="1"/>
</dbReference>
<sequence length="406" mass="45956">MNTRVIAQPRIAPRQAPWRARLLLQQLDKLTGGLLLLELPDGSQRACGHGQPQVTLQVRDWAAFGRILASGDIGLAEAYRDGQIDCDDWTALIRLAIANRAQLEAAINGNWLGKLAYRLRHLFNANTRSGSRRNISAHYDLGNAFYRLWLDETMTYSSACFDGDLSLDLAQAQRRKYLRLLDGLQARPGQSVLEIGCGWGGLAETAARAGLRVQGLTLSTEQLAYAQERLRAAGLDKLAQCSLTDYRDLPASARFDHIVSIEMFEAVGERYWPTYFATLKRHLSREGRAALQVITIDESLFDDYRRGTDFIQQYIFPGGMLPSRTAFEAQARDAGLRVVERRDFGIDYAETLLRWRQDFEAHLDAIREQGYDEGFIRLWRFYLCYCEAGFRAGSIGVSHWWLEHAG</sequence>
<dbReference type="EMBL" id="JADFUA010000004">
    <property type="protein sequence ID" value="MBE9609326.1"/>
    <property type="molecule type" value="Genomic_DNA"/>
</dbReference>
<evidence type="ECO:0000256" key="2">
    <source>
        <dbReference type="ARBA" id="ARBA00022603"/>
    </source>
</evidence>
<dbReference type="GO" id="GO:0008168">
    <property type="term" value="F:methyltransferase activity"/>
    <property type="evidence" value="ECO:0007669"/>
    <property type="project" value="UniProtKB-KW"/>
</dbReference>
<evidence type="ECO:0000256" key="6">
    <source>
        <dbReference type="PIRSR" id="PIRSR003085-1"/>
    </source>
</evidence>
<dbReference type="RefSeq" id="WP_194115857.1">
    <property type="nucleotide sequence ID" value="NZ_JADFUA010000004.1"/>
</dbReference>
<keyword evidence="8" id="KW-1185">Reference proteome</keyword>
<evidence type="ECO:0000256" key="4">
    <source>
        <dbReference type="ARBA" id="ARBA00022691"/>
    </source>
</evidence>
<organism evidence="7 8">
    <name type="scientific">Chitinilyticum piscinae</name>
    <dbReference type="NCBI Taxonomy" id="2866724"/>
    <lineage>
        <taxon>Bacteria</taxon>
        <taxon>Pseudomonadati</taxon>
        <taxon>Pseudomonadota</taxon>
        <taxon>Betaproteobacteria</taxon>
        <taxon>Neisseriales</taxon>
        <taxon>Chitinibacteraceae</taxon>
        <taxon>Chitinilyticum</taxon>
    </lineage>
</organism>
<dbReference type="PANTHER" id="PTHR43667:SF2">
    <property type="entry name" value="FATTY ACID C-METHYL TRANSFERASE"/>
    <property type="match status" value="1"/>
</dbReference>
<name>A0A8J7K1K1_9NEIS</name>
<evidence type="ECO:0000256" key="1">
    <source>
        <dbReference type="ARBA" id="ARBA00010815"/>
    </source>
</evidence>
<evidence type="ECO:0000256" key="5">
    <source>
        <dbReference type="ARBA" id="ARBA00023098"/>
    </source>
</evidence>
<protein>
    <submittedName>
        <fullName evidence="7">Class I SAM-dependent methyltransferase</fullName>
    </submittedName>
</protein>
<comment type="caution">
    <text evidence="7">The sequence shown here is derived from an EMBL/GenBank/DDBJ whole genome shotgun (WGS) entry which is preliminary data.</text>
</comment>
<keyword evidence="3" id="KW-0808">Transferase</keyword>
<dbReference type="Proteomes" id="UP000604481">
    <property type="component" value="Unassembled WGS sequence"/>
</dbReference>
<proteinExistence type="inferred from homology"/>
<dbReference type="CDD" id="cd02440">
    <property type="entry name" value="AdoMet_MTases"/>
    <property type="match status" value="1"/>
</dbReference>
<evidence type="ECO:0000313" key="8">
    <source>
        <dbReference type="Proteomes" id="UP000604481"/>
    </source>
</evidence>